<proteinExistence type="predicted"/>
<keyword evidence="3" id="KW-1185">Reference proteome</keyword>
<reference evidence="3" key="1">
    <citation type="submission" date="2016-11" db="EMBL/GenBank/DDBJ databases">
        <authorList>
            <person name="Varghese N."/>
            <person name="Submissions S."/>
        </authorList>
    </citation>
    <scope>NUCLEOTIDE SEQUENCE [LARGE SCALE GENOMIC DNA]</scope>
    <source>
        <strain evidence="3">DSM 18829</strain>
    </source>
</reference>
<gene>
    <name evidence="2" type="ORF">SAMN05444363_2266</name>
</gene>
<keyword evidence="1" id="KW-1133">Transmembrane helix</keyword>
<organism evidence="2 3">
    <name type="scientific">Flavobacterium terrae</name>
    <dbReference type="NCBI Taxonomy" id="415425"/>
    <lineage>
        <taxon>Bacteria</taxon>
        <taxon>Pseudomonadati</taxon>
        <taxon>Bacteroidota</taxon>
        <taxon>Flavobacteriia</taxon>
        <taxon>Flavobacteriales</taxon>
        <taxon>Flavobacteriaceae</taxon>
        <taxon>Flavobacterium</taxon>
    </lineage>
</organism>
<keyword evidence="1" id="KW-0812">Transmembrane</keyword>
<dbReference type="OrthoDB" id="9794557at2"/>
<evidence type="ECO:0000256" key="1">
    <source>
        <dbReference type="SAM" id="Phobius"/>
    </source>
</evidence>
<evidence type="ECO:0000313" key="2">
    <source>
        <dbReference type="EMBL" id="SHI99371.1"/>
    </source>
</evidence>
<keyword evidence="1" id="KW-0472">Membrane</keyword>
<protein>
    <recommendedName>
        <fullName evidence="4">6-phosphogluconate dehydrogenase</fullName>
    </recommendedName>
</protein>
<accession>A0A1M6FNT1</accession>
<dbReference type="AlphaFoldDB" id="A0A1M6FNT1"/>
<dbReference type="STRING" id="415425.SAMN05444363_2266"/>
<feature type="transmembrane region" description="Helical" evidence="1">
    <location>
        <begin position="6"/>
        <end position="27"/>
    </location>
</feature>
<dbReference type="RefSeq" id="WP_073311490.1">
    <property type="nucleotide sequence ID" value="NZ_FQZI01000004.1"/>
</dbReference>
<dbReference type="EMBL" id="FQZI01000004">
    <property type="protein sequence ID" value="SHI99371.1"/>
    <property type="molecule type" value="Genomic_DNA"/>
</dbReference>
<name>A0A1M6FNT1_9FLAO</name>
<sequence>MLRKFIIITILTVLLVISGYFAVLYYATFSEGYRSGELIKISHKGMLFKTWEGELSQGVAGAQIFKFSILDKDEKVIQQMKDLQGEYVKVTYEERYKTFPWWGDTKYFVTEVVKEDSPFKVKINK</sequence>
<dbReference type="Proteomes" id="UP000184488">
    <property type="component" value="Unassembled WGS sequence"/>
</dbReference>
<evidence type="ECO:0000313" key="3">
    <source>
        <dbReference type="Proteomes" id="UP000184488"/>
    </source>
</evidence>
<evidence type="ECO:0008006" key="4">
    <source>
        <dbReference type="Google" id="ProtNLM"/>
    </source>
</evidence>